<evidence type="ECO:0000313" key="3">
    <source>
        <dbReference type="Proteomes" id="UP000214588"/>
    </source>
</evidence>
<dbReference type="RefSeq" id="WP_089024604.1">
    <property type="nucleotide sequence ID" value="NZ_NIQC01000050.1"/>
</dbReference>
<keyword evidence="1" id="KW-1133">Transmembrane helix</keyword>
<name>A0A226BX33_9FIRM</name>
<protein>
    <submittedName>
        <fullName evidence="2">Uncharacterized protein</fullName>
    </submittedName>
</protein>
<reference evidence="2 3" key="1">
    <citation type="submission" date="2017-06" db="EMBL/GenBank/DDBJ databases">
        <title>Draft Genome Sequence of Natranaerobius trueperi halophilic, alkalithermophilic bacteria from soda lakes.</title>
        <authorList>
            <person name="Zhao B."/>
        </authorList>
    </citation>
    <scope>NUCLEOTIDE SEQUENCE [LARGE SCALE GENOMIC DNA]</scope>
    <source>
        <strain evidence="2 3">DSM 18760</strain>
    </source>
</reference>
<keyword evidence="1" id="KW-0472">Membrane</keyword>
<evidence type="ECO:0000313" key="2">
    <source>
        <dbReference type="EMBL" id="OWZ82690.1"/>
    </source>
</evidence>
<gene>
    <name evidence="2" type="ORF">CDO51_12745</name>
</gene>
<accession>A0A226BX33</accession>
<sequence length="226" mass="24488">MSITKNVSFMGYTFNTEAGRTDSISTESHFTFNLGSSSDSTIILSEQGDEKNSWTYSEFANEFDISVNQLNTIRNVAQQQFGFEQVIVGIDTVNFRTIETIGEIGDLFLDENVSSITDTMSLFISKGLELTIYSEIDLNTLDRAYFKVSVETEPDNQDSFNWNDFINNALETTAAAISVLVAIALGIALGAAAAKSGLAVGGAAAALAGIFYTVNAAQELFDRIMS</sequence>
<dbReference type="Proteomes" id="UP000214588">
    <property type="component" value="Unassembled WGS sequence"/>
</dbReference>
<proteinExistence type="predicted"/>
<evidence type="ECO:0000256" key="1">
    <source>
        <dbReference type="SAM" id="Phobius"/>
    </source>
</evidence>
<feature type="transmembrane region" description="Helical" evidence="1">
    <location>
        <begin position="174"/>
        <end position="192"/>
    </location>
</feature>
<organism evidence="2 3">
    <name type="scientific">Natranaerobius trueperi</name>
    <dbReference type="NCBI Taxonomy" id="759412"/>
    <lineage>
        <taxon>Bacteria</taxon>
        <taxon>Bacillati</taxon>
        <taxon>Bacillota</taxon>
        <taxon>Clostridia</taxon>
        <taxon>Natranaerobiales</taxon>
        <taxon>Natranaerobiaceae</taxon>
        <taxon>Natranaerobius</taxon>
    </lineage>
</organism>
<feature type="transmembrane region" description="Helical" evidence="1">
    <location>
        <begin position="198"/>
        <end position="217"/>
    </location>
</feature>
<comment type="caution">
    <text evidence="2">The sequence shown here is derived from an EMBL/GenBank/DDBJ whole genome shotgun (WGS) entry which is preliminary data.</text>
</comment>
<dbReference type="EMBL" id="NIQC01000050">
    <property type="protein sequence ID" value="OWZ82690.1"/>
    <property type="molecule type" value="Genomic_DNA"/>
</dbReference>
<dbReference type="AlphaFoldDB" id="A0A226BX33"/>
<keyword evidence="3" id="KW-1185">Reference proteome</keyword>
<keyword evidence="1" id="KW-0812">Transmembrane</keyword>